<dbReference type="FunFam" id="3.30.710.10:FF:000035">
    <property type="entry name" value="Elongin C transcription elongation factor"/>
    <property type="match status" value="1"/>
</dbReference>
<dbReference type="InterPro" id="IPR011333">
    <property type="entry name" value="SKP1/BTB/POZ_sf"/>
</dbReference>
<dbReference type="EMBL" id="MDYQ01000031">
    <property type="protein sequence ID" value="PRP86438.1"/>
    <property type="molecule type" value="Genomic_DNA"/>
</dbReference>
<comment type="similarity">
    <text evidence="2">Belongs to the SKP1 family.</text>
</comment>
<dbReference type="GO" id="GO:0006511">
    <property type="term" value="P:ubiquitin-dependent protein catabolic process"/>
    <property type="evidence" value="ECO:0007669"/>
    <property type="project" value="InterPro"/>
</dbReference>
<dbReference type="CDD" id="cd18321">
    <property type="entry name" value="BTB_POZ_EloC"/>
    <property type="match status" value="1"/>
</dbReference>
<dbReference type="GO" id="GO:0005634">
    <property type="term" value="C:nucleus"/>
    <property type="evidence" value="ECO:0007669"/>
    <property type="project" value="UniProtKB-SubCell"/>
</dbReference>
<evidence type="ECO:0000256" key="1">
    <source>
        <dbReference type="ARBA" id="ARBA00004123"/>
    </source>
</evidence>
<keyword evidence="4" id="KW-0539">Nucleus</keyword>
<evidence type="ECO:0000256" key="4">
    <source>
        <dbReference type="ARBA" id="ARBA00023242"/>
    </source>
</evidence>
<comment type="subcellular location">
    <subcellularLocation>
        <location evidence="1">Nucleus</location>
    </subcellularLocation>
</comment>
<sequence>MTEENKATPETVKLISHEGHEFIIDKKAAMVSGLIKSMLSGPGTFTEQQRGVIEFREISTPILQKVIQYFYYKLKYTNITSEIPEFTIEPEIALELLMAANFLDT</sequence>
<dbReference type="SMART" id="SM00512">
    <property type="entry name" value="Skp1"/>
    <property type="match status" value="1"/>
</dbReference>
<comment type="caution">
    <text evidence="6">The sequence shown here is derived from an EMBL/GenBank/DDBJ whole genome shotgun (WGS) entry which is preliminary data.</text>
</comment>
<protein>
    <recommendedName>
        <fullName evidence="3">Elongin-C</fullName>
    </recommendedName>
</protein>
<dbReference type="Gene3D" id="3.30.710.10">
    <property type="entry name" value="Potassium Channel Kv1.1, Chain A"/>
    <property type="match status" value="1"/>
</dbReference>
<dbReference type="Proteomes" id="UP000241769">
    <property type="component" value="Unassembled WGS sequence"/>
</dbReference>
<dbReference type="Pfam" id="PF03931">
    <property type="entry name" value="Skp1_POZ"/>
    <property type="match status" value="1"/>
</dbReference>
<dbReference type="SUPFAM" id="SSF54695">
    <property type="entry name" value="POZ domain"/>
    <property type="match status" value="1"/>
</dbReference>
<keyword evidence="7" id="KW-1185">Reference proteome</keyword>
<name>A0A2P6NRD0_9EUKA</name>
<gene>
    <name evidence="6" type="ORF">PROFUN_05357</name>
</gene>
<dbReference type="InterPro" id="IPR039948">
    <property type="entry name" value="ELC1"/>
</dbReference>
<reference evidence="6 7" key="1">
    <citation type="journal article" date="2018" name="Genome Biol. Evol.">
        <title>Multiple Roots of Fruiting Body Formation in Amoebozoa.</title>
        <authorList>
            <person name="Hillmann F."/>
            <person name="Forbes G."/>
            <person name="Novohradska S."/>
            <person name="Ferling I."/>
            <person name="Riege K."/>
            <person name="Groth M."/>
            <person name="Westermann M."/>
            <person name="Marz M."/>
            <person name="Spaller T."/>
            <person name="Winckler T."/>
            <person name="Schaap P."/>
            <person name="Glockner G."/>
        </authorList>
    </citation>
    <scope>NUCLEOTIDE SEQUENCE [LARGE SCALE GENOMIC DNA]</scope>
    <source>
        <strain evidence="6 7">Jena</strain>
    </source>
</reference>
<evidence type="ECO:0000259" key="5">
    <source>
        <dbReference type="Pfam" id="PF03931"/>
    </source>
</evidence>
<feature type="domain" description="SKP1 component POZ" evidence="5">
    <location>
        <begin position="11"/>
        <end position="73"/>
    </location>
</feature>
<evidence type="ECO:0000313" key="6">
    <source>
        <dbReference type="EMBL" id="PRP86438.1"/>
    </source>
</evidence>
<dbReference type="AlphaFoldDB" id="A0A2P6NRD0"/>
<dbReference type="FunCoup" id="A0A2P6NRD0">
    <property type="interactions" value="349"/>
</dbReference>
<dbReference type="STRING" id="1890364.A0A2P6NRD0"/>
<dbReference type="PANTHER" id="PTHR20648">
    <property type="entry name" value="ELONGIN-C"/>
    <property type="match status" value="1"/>
</dbReference>
<dbReference type="InterPro" id="IPR016073">
    <property type="entry name" value="Skp1_comp_POZ"/>
</dbReference>
<evidence type="ECO:0000313" key="7">
    <source>
        <dbReference type="Proteomes" id="UP000241769"/>
    </source>
</evidence>
<dbReference type="InterPro" id="IPR001232">
    <property type="entry name" value="SKP1-like"/>
</dbReference>
<evidence type="ECO:0000256" key="3">
    <source>
        <dbReference type="ARBA" id="ARBA00021347"/>
    </source>
</evidence>
<evidence type="ECO:0000256" key="2">
    <source>
        <dbReference type="ARBA" id="ARBA00009993"/>
    </source>
</evidence>
<dbReference type="OrthoDB" id="249087at2759"/>
<dbReference type="InParanoid" id="A0A2P6NRD0"/>
<organism evidence="6 7">
    <name type="scientific">Planoprotostelium fungivorum</name>
    <dbReference type="NCBI Taxonomy" id="1890364"/>
    <lineage>
        <taxon>Eukaryota</taxon>
        <taxon>Amoebozoa</taxon>
        <taxon>Evosea</taxon>
        <taxon>Variosea</taxon>
        <taxon>Cavosteliida</taxon>
        <taxon>Cavosteliaceae</taxon>
        <taxon>Planoprotostelium</taxon>
    </lineage>
</organism>
<proteinExistence type="inferred from homology"/>
<accession>A0A2P6NRD0</accession>